<keyword evidence="3" id="KW-1185">Reference proteome</keyword>
<accession>A0ABV5Z1A2</accession>
<organism evidence="2 3">
    <name type="scientific">Actinoallomurus acaciae</name>
    <dbReference type="NCBI Taxonomy" id="502577"/>
    <lineage>
        <taxon>Bacteria</taxon>
        <taxon>Bacillati</taxon>
        <taxon>Actinomycetota</taxon>
        <taxon>Actinomycetes</taxon>
        <taxon>Streptosporangiales</taxon>
        <taxon>Thermomonosporaceae</taxon>
        <taxon>Actinoallomurus</taxon>
    </lineage>
</organism>
<feature type="non-terminal residue" evidence="2">
    <location>
        <position position="1"/>
    </location>
</feature>
<feature type="non-terminal residue" evidence="2">
    <location>
        <position position="98"/>
    </location>
</feature>
<name>A0ABV5Z1A2_9ACTN</name>
<evidence type="ECO:0000313" key="2">
    <source>
        <dbReference type="EMBL" id="MFB9840723.1"/>
    </source>
</evidence>
<gene>
    <name evidence="2" type="ORF">ACFFNX_52265</name>
</gene>
<comment type="caution">
    <text evidence="2">The sequence shown here is derived from an EMBL/GenBank/DDBJ whole genome shotgun (WGS) entry which is preliminary data.</text>
</comment>
<reference evidence="2 3" key="1">
    <citation type="submission" date="2024-09" db="EMBL/GenBank/DDBJ databases">
        <authorList>
            <person name="Sun Q."/>
            <person name="Mori K."/>
        </authorList>
    </citation>
    <scope>NUCLEOTIDE SEQUENCE [LARGE SCALE GENOMIC DNA]</scope>
    <source>
        <strain evidence="2 3">TBRC 0563</strain>
    </source>
</reference>
<sequence length="98" mass="10357">VRWQLSSWETRGEDGQEGGVALLRLLPDQLVADDGRQEALWGEATVSDQIARAAARVQAMLGHQAITRPFPAGGRGPGDRLVPVPVGDLPPEPAAEGP</sequence>
<feature type="region of interest" description="Disordered" evidence="1">
    <location>
        <begin position="68"/>
        <end position="98"/>
    </location>
</feature>
<proteinExistence type="predicted"/>
<feature type="compositionally biased region" description="Pro residues" evidence="1">
    <location>
        <begin position="88"/>
        <end position="98"/>
    </location>
</feature>
<evidence type="ECO:0000313" key="3">
    <source>
        <dbReference type="Proteomes" id="UP001589627"/>
    </source>
</evidence>
<dbReference type="Proteomes" id="UP001589627">
    <property type="component" value="Unassembled WGS sequence"/>
</dbReference>
<protein>
    <submittedName>
        <fullName evidence="2">DNA polymerase Y family protein</fullName>
    </submittedName>
</protein>
<evidence type="ECO:0000256" key="1">
    <source>
        <dbReference type="SAM" id="MobiDB-lite"/>
    </source>
</evidence>
<dbReference type="EMBL" id="JBHLZP010001317">
    <property type="protein sequence ID" value="MFB9840723.1"/>
    <property type="molecule type" value="Genomic_DNA"/>
</dbReference>